<gene>
    <name evidence="2" type="ORF">ACIA8P_35035</name>
</gene>
<dbReference type="InterPro" id="IPR026467">
    <property type="entry name" value="Ser/Gly_Cys_C_dom"/>
</dbReference>
<evidence type="ECO:0000313" key="2">
    <source>
        <dbReference type="EMBL" id="MFI5679786.1"/>
    </source>
</evidence>
<proteinExistence type="predicted"/>
<comment type="caution">
    <text evidence="2">The sequence shown here is derived from an EMBL/GenBank/DDBJ whole genome shotgun (WGS) entry which is preliminary data.</text>
</comment>
<accession>A0ABW7YC68</accession>
<feature type="compositionally biased region" description="Low complexity" evidence="1">
    <location>
        <begin position="1"/>
        <end position="11"/>
    </location>
</feature>
<sequence length="206" mass="21215">MESAGTGAAGPTPGGVMGSGTRLRLEPYEVALLRGGPRAAVTVAVLALYLRGAAEAGRPGTVRVSGEPVGAGRALSPLAEAVLAELRQPVGVRELSGRPGVRRAVADIRRGLVAAGLLRSLPARRTRAGRRTLDALHAGHPLPRDRKALSADEGLMAVALHGDPALRLVAGRFALRAGLIARVEVADKGLLRHSPRSEYSCGGVSD</sequence>
<dbReference type="RefSeq" id="WP_398660219.1">
    <property type="nucleotide sequence ID" value="NZ_JBITDC010000017.1"/>
</dbReference>
<keyword evidence="3" id="KW-1185">Reference proteome</keyword>
<feature type="region of interest" description="Disordered" evidence="1">
    <location>
        <begin position="1"/>
        <end position="20"/>
    </location>
</feature>
<evidence type="ECO:0000313" key="3">
    <source>
        <dbReference type="Proteomes" id="UP001612415"/>
    </source>
</evidence>
<name>A0ABW7YC68_STRCE</name>
<dbReference type="NCBIfam" id="TIGR04222">
    <property type="entry name" value="near_uncomplex"/>
    <property type="match status" value="1"/>
</dbReference>
<protein>
    <submittedName>
        <fullName evidence="2">TIGR04222 domain-containing membrane protein</fullName>
    </submittedName>
</protein>
<organism evidence="2 3">
    <name type="scientific">Streptomyces cellulosae</name>
    <dbReference type="NCBI Taxonomy" id="1968"/>
    <lineage>
        <taxon>Bacteria</taxon>
        <taxon>Bacillati</taxon>
        <taxon>Actinomycetota</taxon>
        <taxon>Actinomycetes</taxon>
        <taxon>Kitasatosporales</taxon>
        <taxon>Streptomycetaceae</taxon>
        <taxon>Streptomyces</taxon>
    </lineage>
</organism>
<dbReference type="Proteomes" id="UP001612415">
    <property type="component" value="Unassembled WGS sequence"/>
</dbReference>
<evidence type="ECO:0000256" key="1">
    <source>
        <dbReference type="SAM" id="MobiDB-lite"/>
    </source>
</evidence>
<dbReference type="EMBL" id="JBITDC010000017">
    <property type="protein sequence ID" value="MFI5679786.1"/>
    <property type="molecule type" value="Genomic_DNA"/>
</dbReference>
<reference evidence="2 3" key="1">
    <citation type="submission" date="2024-10" db="EMBL/GenBank/DDBJ databases">
        <title>The Natural Products Discovery Center: Release of the First 8490 Sequenced Strains for Exploring Actinobacteria Biosynthetic Diversity.</title>
        <authorList>
            <person name="Kalkreuter E."/>
            <person name="Kautsar S.A."/>
            <person name="Yang D."/>
            <person name="Bader C.D."/>
            <person name="Teijaro C.N."/>
            <person name="Fluegel L."/>
            <person name="Davis C.M."/>
            <person name="Simpson J.R."/>
            <person name="Lauterbach L."/>
            <person name="Steele A.D."/>
            <person name="Gui C."/>
            <person name="Meng S."/>
            <person name="Li G."/>
            <person name="Viehrig K."/>
            <person name="Ye F."/>
            <person name="Su P."/>
            <person name="Kiefer A.F."/>
            <person name="Nichols A."/>
            <person name="Cepeda A.J."/>
            <person name="Yan W."/>
            <person name="Fan B."/>
            <person name="Jiang Y."/>
            <person name="Adhikari A."/>
            <person name="Zheng C.-J."/>
            <person name="Schuster L."/>
            <person name="Cowan T.M."/>
            <person name="Smanski M.J."/>
            <person name="Chevrette M.G."/>
            <person name="De Carvalho L.P.S."/>
            <person name="Shen B."/>
        </authorList>
    </citation>
    <scope>NUCLEOTIDE SEQUENCE [LARGE SCALE GENOMIC DNA]</scope>
    <source>
        <strain evidence="2 3">NPDC051599</strain>
    </source>
</reference>